<evidence type="ECO:0000256" key="4">
    <source>
        <dbReference type="PROSITE-ProRule" id="PRU00708"/>
    </source>
</evidence>
<evidence type="ECO:0000256" key="1">
    <source>
        <dbReference type="ARBA" id="ARBA00007626"/>
    </source>
</evidence>
<dbReference type="EMBL" id="LR862136">
    <property type="protein sequence ID" value="CAD1842924.1"/>
    <property type="molecule type" value="Genomic_DNA"/>
</dbReference>
<feature type="repeat" description="PPR" evidence="4">
    <location>
        <begin position="245"/>
        <end position="279"/>
    </location>
</feature>
<comment type="similarity">
    <text evidence="1">Belongs to the PPR family. P subfamily.</text>
</comment>
<evidence type="ECO:0000256" key="3">
    <source>
        <dbReference type="ARBA" id="ARBA00022946"/>
    </source>
</evidence>
<feature type="repeat" description="PPR" evidence="4">
    <location>
        <begin position="386"/>
        <end position="420"/>
    </location>
</feature>
<dbReference type="NCBIfam" id="TIGR00756">
    <property type="entry name" value="PPR"/>
    <property type="match status" value="5"/>
</dbReference>
<keyword evidence="3" id="KW-0809">Transit peptide</keyword>
<sequence>MKATTVVRRTRTTFLHHLRPLTKSLLLLSLSTHADPNPHHPSPATIATSPPSDHISAFLRTTAPTPSWETLTATFGSLHLTHPLVEAVLLDLKEPPHAKKALAFFHWSSKRSPFYRRHSLRSYCVLVHILVRSGLLLDARALLESAILYRDSASGSPTPSLLGTLWSTYEAVVPGSRVFDLLVQTCSKMRLVDLAFDACSYFSDRGFTSSLISFNSMLRVAVKSSMNELAWKVFEYMLQRRVYPNQTTVETMISLMCKEGSLREMVSVVERIHGKKCAPSVVANVALVLRIVDEGRIEEGILLLKRMVQKNIVFDDIVHSLIIHSHCRMGDLDSAYRRREEMINKGCSMNAFVYTCFIGAHCDRGDIVESAKLMQEMVSVVGLKPYDQTYNFLIVGCFKTGRMEEGLTCYEKMRKDGFLPSSSTCNKMMGALCESRDVNKANELLTELINRGFIPNEETYLVLIDGYGESKKPKGC</sequence>
<evidence type="ECO:0000256" key="2">
    <source>
        <dbReference type="ARBA" id="ARBA00022737"/>
    </source>
</evidence>
<dbReference type="InterPro" id="IPR050667">
    <property type="entry name" value="PPR-containing_protein"/>
</dbReference>
<feature type="repeat" description="PPR" evidence="4">
    <location>
        <begin position="210"/>
        <end position="244"/>
    </location>
</feature>
<feature type="repeat" description="PPR" evidence="4">
    <location>
        <begin position="315"/>
        <end position="349"/>
    </location>
</feature>
<proteinExistence type="inferred from homology"/>
<dbReference type="Pfam" id="PF01535">
    <property type="entry name" value="PPR"/>
    <property type="match status" value="1"/>
</dbReference>
<dbReference type="AlphaFoldDB" id="A0A6V7QIG8"/>
<protein>
    <recommendedName>
        <fullName evidence="6">Pentatricopeptide repeat-containing protein</fullName>
    </recommendedName>
</protein>
<dbReference type="InterPro" id="IPR011990">
    <property type="entry name" value="TPR-like_helical_dom_sf"/>
</dbReference>
<dbReference type="PROSITE" id="PS51375">
    <property type="entry name" value="PPR"/>
    <property type="match status" value="5"/>
</dbReference>
<gene>
    <name evidence="5" type="ORF">CB5_LOCUS26135</name>
</gene>
<feature type="repeat" description="PPR" evidence="4">
    <location>
        <begin position="421"/>
        <end position="455"/>
    </location>
</feature>
<dbReference type="Gene3D" id="1.25.40.10">
    <property type="entry name" value="Tetratricopeptide repeat domain"/>
    <property type="match status" value="3"/>
</dbReference>
<name>A0A6V7QIG8_ANACO</name>
<dbReference type="Pfam" id="PF13041">
    <property type="entry name" value="PPR_2"/>
    <property type="match status" value="3"/>
</dbReference>
<dbReference type="PANTHER" id="PTHR47939">
    <property type="entry name" value="MEMBRANE-ASSOCIATED SALT-INDUCIBLE PROTEIN-LIKE"/>
    <property type="match status" value="1"/>
</dbReference>
<dbReference type="PANTHER" id="PTHR47939:SF13">
    <property type="entry name" value="OS03G0201400 PROTEIN"/>
    <property type="match status" value="1"/>
</dbReference>
<evidence type="ECO:0008006" key="6">
    <source>
        <dbReference type="Google" id="ProtNLM"/>
    </source>
</evidence>
<keyword evidence="2" id="KW-0677">Repeat</keyword>
<reference evidence="5" key="1">
    <citation type="submission" date="2020-07" db="EMBL/GenBank/DDBJ databases">
        <authorList>
            <person name="Lin J."/>
        </authorList>
    </citation>
    <scope>NUCLEOTIDE SEQUENCE</scope>
</reference>
<accession>A0A6V7QIG8</accession>
<organism evidence="5">
    <name type="scientific">Ananas comosus var. bracteatus</name>
    <name type="common">red pineapple</name>
    <dbReference type="NCBI Taxonomy" id="296719"/>
    <lineage>
        <taxon>Eukaryota</taxon>
        <taxon>Viridiplantae</taxon>
        <taxon>Streptophyta</taxon>
        <taxon>Embryophyta</taxon>
        <taxon>Tracheophyta</taxon>
        <taxon>Spermatophyta</taxon>
        <taxon>Magnoliopsida</taxon>
        <taxon>Liliopsida</taxon>
        <taxon>Poales</taxon>
        <taxon>Bromeliaceae</taxon>
        <taxon>Bromelioideae</taxon>
        <taxon>Ananas</taxon>
    </lineage>
</organism>
<evidence type="ECO:0000313" key="5">
    <source>
        <dbReference type="EMBL" id="CAD1842924.1"/>
    </source>
</evidence>
<dbReference type="InterPro" id="IPR002885">
    <property type="entry name" value="PPR_rpt"/>
</dbReference>